<accession>A0A1Z4N809</accession>
<dbReference type="RefSeq" id="WP_096581669.1">
    <property type="nucleotide sequence ID" value="NZ_CAWNJS010000001.1"/>
</dbReference>
<gene>
    <name evidence="1" type="ORF">NIES37_58570</name>
</gene>
<dbReference type="EMBL" id="AP018248">
    <property type="protein sequence ID" value="BAZ01850.1"/>
    <property type="molecule type" value="Genomic_DNA"/>
</dbReference>
<organism evidence="1 2">
    <name type="scientific">Tolypothrix tenuis PCC 7101</name>
    <dbReference type="NCBI Taxonomy" id="231146"/>
    <lineage>
        <taxon>Bacteria</taxon>
        <taxon>Bacillati</taxon>
        <taxon>Cyanobacteriota</taxon>
        <taxon>Cyanophyceae</taxon>
        <taxon>Nostocales</taxon>
        <taxon>Tolypothrichaceae</taxon>
        <taxon>Tolypothrix</taxon>
    </lineage>
</organism>
<evidence type="ECO:0000313" key="1">
    <source>
        <dbReference type="EMBL" id="BAZ01850.1"/>
    </source>
</evidence>
<dbReference type="CDD" id="cd02440">
    <property type="entry name" value="AdoMet_MTases"/>
    <property type="match status" value="1"/>
</dbReference>
<dbReference type="Proteomes" id="UP000218785">
    <property type="component" value="Chromosome"/>
</dbReference>
<dbReference type="AlphaFoldDB" id="A0A1Z4N809"/>
<protein>
    <submittedName>
        <fullName evidence="1">Putative glycosyl transferase</fullName>
    </submittedName>
</protein>
<dbReference type="SUPFAM" id="SSF53335">
    <property type="entry name" value="S-adenosyl-L-methionine-dependent methyltransferases"/>
    <property type="match status" value="1"/>
</dbReference>
<sequence length="216" mass="25135">MNVINLYTDKSKEYYSNTRQDIFSFVPSEIKHVLDVGCGSGYFGKFLKERLGCTVWGVEPDVDSALEAKQNIDNVLNCPFDRHIALQSQKFDCIFFNDVLEHLIDPYQTLKYAQELLLPNGYIISSIPNILHFFTIYNILKTQDWKYEDAGILDKTHIRFFTKKSIIRLHEDCGLKIINIQGINATYGKKYNILNFLLRNAIKDMRYIQFVTVAKK</sequence>
<dbReference type="InterPro" id="IPR029063">
    <property type="entry name" value="SAM-dependent_MTases_sf"/>
</dbReference>
<name>A0A1Z4N809_9CYAN</name>
<dbReference type="KEGG" id="ttq:NIES37_58570"/>
<evidence type="ECO:0000313" key="2">
    <source>
        <dbReference type="Proteomes" id="UP000218785"/>
    </source>
</evidence>
<dbReference type="PANTHER" id="PTHR43861:SF6">
    <property type="entry name" value="METHYLTRANSFERASE TYPE 11"/>
    <property type="match status" value="1"/>
</dbReference>
<dbReference type="GO" id="GO:0016740">
    <property type="term" value="F:transferase activity"/>
    <property type="evidence" value="ECO:0007669"/>
    <property type="project" value="UniProtKB-KW"/>
</dbReference>
<dbReference type="Gene3D" id="3.40.50.150">
    <property type="entry name" value="Vaccinia Virus protein VP39"/>
    <property type="match status" value="1"/>
</dbReference>
<keyword evidence="2" id="KW-1185">Reference proteome</keyword>
<keyword evidence="1" id="KW-0808">Transferase</keyword>
<dbReference type="PANTHER" id="PTHR43861">
    <property type="entry name" value="TRANS-ACONITATE 2-METHYLTRANSFERASE-RELATED"/>
    <property type="match status" value="1"/>
</dbReference>
<proteinExistence type="predicted"/>
<dbReference type="Pfam" id="PF13489">
    <property type="entry name" value="Methyltransf_23"/>
    <property type="match status" value="1"/>
</dbReference>
<reference evidence="1 2" key="1">
    <citation type="submission" date="2017-06" db="EMBL/GenBank/DDBJ databases">
        <title>Genome sequencing of cyanobaciteial culture collection at National Institute for Environmental Studies (NIES).</title>
        <authorList>
            <person name="Hirose Y."/>
            <person name="Shimura Y."/>
            <person name="Fujisawa T."/>
            <person name="Nakamura Y."/>
            <person name="Kawachi M."/>
        </authorList>
    </citation>
    <scope>NUCLEOTIDE SEQUENCE [LARGE SCALE GENOMIC DNA]</scope>
    <source>
        <strain evidence="1 2">NIES-37</strain>
    </source>
</reference>